<dbReference type="GO" id="GO:0000455">
    <property type="term" value="P:enzyme-directed rRNA pseudouridine synthesis"/>
    <property type="evidence" value="ECO:0007669"/>
    <property type="project" value="TreeGrafter"/>
</dbReference>
<comment type="caution">
    <text evidence="2">The sequence shown here is derived from an EMBL/GenBank/DDBJ whole genome shotgun (WGS) entry which is preliminary data.</text>
</comment>
<feature type="domain" description="Pseudouridine synthase RsuA/RluA-like" evidence="1">
    <location>
        <begin position="96"/>
        <end position="243"/>
    </location>
</feature>
<dbReference type="EMBL" id="JAAVXB010000001">
    <property type="protein sequence ID" value="NKF20848.1"/>
    <property type="molecule type" value="Genomic_DNA"/>
</dbReference>
<dbReference type="RefSeq" id="WP_168146109.1">
    <property type="nucleotide sequence ID" value="NZ_JAAVXB010000001.1"/>
</dbReference>
<dbReference type="InterPro" id="IPR020103">
    <property type="entry name" value="PsdUridine_synth_cat_dom_sf"/>
</dbReference>
<dbReference type="PANTHER" id="PTHR21600:SF84">
    <property type="entry name" value="PSEUDOURIDINE SYNTHASE RSUA_RLUA-LIKE DOMAIN-CONTAINING PROTEIN"/>
    <property type="match status" value="1"/>
</dbReference>
<gene>
    <name evidence="2" type="ORF">G7Y82_00870</name>
</gene>
<proteinExistence type="predicted"/>
<keyword evidence="3" id="KW-1185">Reference proteome</keyword>
<protein>
    <submittedName>
        <fullName evidence="2">Pseudouridine synthase</fullName>
    </submittedName>
</protein>
<dbReference type="GO" id="GO:0003723">
    <property type="term" value="F:RNA binding"/>
    <property type="evidence" value="ECO:0007669"/>
    <property type="project" value="InterPro"/>
</dbReference>
<evidence type="ECO:0000259" key="1">
    <source>
        <dbReference type="Pfam" id="PF00849"/>
    </source>
</evidence>
<dbReference type="PANTHER" id="PTHR21600">
    <property type="entry name" value="MITOCHONDRIAL RNA PSEUDOURIDINE SYNTHASE"/>
    <property type="match status" value="1"/>
</dbReference>
<dbReference type="Gene3D" id="3.30.2350.10">
    <property type="entry name" value="Pseudouridine synthase"/>
    <property type="match status" value="1"/>
</dbReference>
<evidence type="ECO:0000313" key="2">
    <source>
        <dbReference type="EMBL" id="NKF20848.1"/>
    </source>
</evidence>
<dbReference type="AlphaFoldDB" id="A0A969W6I2"/>
<dbReference type="GO" id="GO:0009982">
    <property type="term" value="F:pseudouridine synthase activity"/>
    <property type="evidence" value="ECO:0007669"/>
    <property type="project" value="InterPro"/>
</dbReference>
<organism evidence="2 3">
    <name type="scientific">Solimonas marina</name>
    <dbReference type="NCBI Taxonomy" id="2714601"/>
    <lineage>
        <taxon>Bacteria</taxon>
        <taxon>Pseudomonadati</taxon>
        <taxon>Pseudomonadota</taxon>
        <taxon>Gammaproteobacteria</taxon>
        <taxon>Nevskiales</taxon>
        <taxon>Nevskiaceae</taxon>
        <taxon>Solimonas</taxon>
    </lineage>
</organism>
<dbReference type="GO" id="GO:0140098">
    <property type="term" value="F:catalytic activity, acting on RNA"/>
    <property type="evidence" value="ECO:0007669"/>
    <property type="project" value="UniProtKB-ARBA"/>
</dbReference>
<dbReference type="InterPro" id="IPR006145">
    <property type="entry name" value="PsdUridine_synth_RsuA/RluA"/>
</dbReference>
<accession>A0A969W6I2</accession>
<name>A0A969W6I2_9GAMM</name>
<dbReference type="SUPFAM" id="SSF55120">
    <property type="entry name" value="Pseudouridine synthase"/>
    <property type="match status" value="1"/>
</dbReference>
<dbReference type="InterPro" id="IPR050188">
    <property type="entry name" value="RluA_PseudoU_synthase"/>
</dbReference>
<dbReference type="Proteomes" id="UP000653472">
    <property type="component" value="Unassembled WGS sequence"/>
</dbReference>
<dbReference type="Pfam" id="PF00849">
    <property type="entry name" value="PseudoU_synth_2"/>
    <property type="match status" value="1"/>
</dbReference>
<reference evidence="2" key="1">
    <citation type="submission" date="2020-03" db="EMBL/GenBank/DDBJ databases">
        <title>Solimonas marina sp. nov., isolated from deep seawater of the Pacific Ocean.</title>
        <authorList>
            <person name="Liu X."/>
            <person name="Lai Q."/>
            <person name="Sun F."/>
            <person name="Gai Y."/>
            <person name="Li G."/>
            <person name="Shao Z."/>
        </authorList>
    </citation>
    <scope>NUCLEOTIDE SEQUENCE</scope>
    <source>
        <strain evidence="2">C16B3</strain>
    </source>
</reference>
<evidence type="ECO:0000313" key="3">
    <source>
        <dbReference type="Proteomes" id="UP000653472"/>
    </source>
</evidence>
<sequence length="296" mass="33037">MPAAPLPPRDGVGASSVQLPDGPWPRVLDFLVDRFAAIDVATWRARMARGLVVDEHGAPIDEHTPYRAGVSVSYYRELPSEAEIPFVAQILYRDAHLLIADKPHFLPVIPAGRYVQQSLLVRLKRETGLAELTPLHRIDRGTAGLVAFSTNAQTRGRYQALFATRAIDKRYDAIAPQVDGLRFPFARRSRLVAGTPFFRMQEADGTPNSETIFESAEPHGALARYRLQLLSGKKHQLRVHLAAIGAPIENDPFYPTLRDAADEDDFDKPLKLLARRLAFVDPLNGETRVFTSQREL</sequence>